<comment type="caution">
    <text evidence="1">The sequence shown here is derived from an EMBL/GenBank/DDBJ whole genome shotgun (WGS) entry which is preliminary data.</text>
</comment>
<dbReference type="GO" id="GO:0005829">
    <property type="term" value="C:cytosol"/>
    <property type="evidence" value="ECO:0007669"/>
    <property type="project" value="TreeGrafter"/>
</dbReference>
<dbReference type="PROSITE" id="PS01320">
    <property type="entry name" value="UPF0067"/>
    <property type="match status" value="1"/>
</dbReference>
<accession>A0A4Y9Y948</accession>
<dbReference type="STRING" id="34475.A0A4Y9Y948"/>
<sequence>MFSPATTLSVLSPHTAVICLLNCILVRGIKFVKLGLMPHADSALVPSGVDKAAFWTHVHEQLSYLLDGQRNWVRVLSFPAHQSGQSLTPSVFNLQVTNLANAASLIYNSLAAFEPHFGSGERAVNWCGFYMESNLFPSPQIFRAQTGANKEHEVPDRLLLGPFCGKPACQFIDTAPGKARGVCADAYIAGKTVLVADVDAYPGHIACDGETKSEIVCPLVLRKDGGEAALGVLDLDCLVLGGFTSEDQQGLERIAQLVVDSCDW</sequence>
<dbReference type="GO" id="GO:0033745">
    <property type="term" value="F:L-methionine-(R)-S-oxide reductase activity"/>
    <property type="evidence" value="ECO:0007669"/>
    <property type="project" value="TreeGrafter"/>
</dbReference>
<dbReference type="SUPFAM" id="SSF55781">
    <property type="entry name" value="GAF domain-like"/>
    <property type="match status" value="1"/>
</dbReference>
<evidence type="ECO:0000313" key="2">
    <source>
        <dbReference type="Proteomes" id="UP000298390"/>
    </source>
</evidence>
<dbReference type="EMBL" id="SEKV01000381">
    <property type="protein sequence ID" value="TFY58097.1"/>
    <property type="molecule type" value="Genomic_DNA"/>
</dbReference>
<reference evidence="1 2" key="1">
    <citation type="submission" date="2019-01" db="EMBL/GenBank/DDBJ databases">
        <title>Genome sequencing of the rare red list fungi Fomitopsis rosea.</title>
        <authorList>
            <person name="Buettner E."/>
            <person name="Kellner H."/>
        </authorList>
    </citation>
    <scope>NUCLEOTIDE SEQUENCE [LARGE SCALE GENOMIC DNA]</scope>
    <source>
        <strain evidence="1 2">DSM 105464</strain>
    </source>
</reference>
<evidence type="ECO:0000313" key="1">
    <source>
        <dbReference type="EMBL" id="TFY58097.1"/>
    </source>
</evidence>
<protein>
    <recommendedName>
        <fullName evidence="3">GAF domain-containing protein</fullName>
    </recommendedName>
</protein>
<organism evidence="1 2">
    <name type="scientific">Rhodofomes roseus</name>
    <dbReference type="NCBI Taxonomy" id="34475"/>
    <lineage>
        <taxon>Eukaryota</taxon>
        <taxon>Fungi</taxon>
        <taxon>Dikarya</taxon>
        <taxon>Basidiomycota</taxon>
        <taxon>Agaricomycotina</taxon>
        <taxon>Agaricomycetes</taxon>
        <taxon>Polyporales</taxon>
        <taxon>Rhodofomes</taxon>
    </lineage>
</organism>
<proteinExistence type="predicted"/>
<dbReference type="Proteomes" id="UP000298390">
    <property type="component" value="Unassembled WGS sequence"/>
</dbReference>
<dbReference type="PANTHER" id="PTHR21021">
    <property type="entry name" value="GAF/PUTATIVE CYTOSKELETAL PROTEIN"/>
    <property type="match status" value="1"/>
</dbReference>
<dbReference type="InterPro" id="IPR029016">
    <property type="entry name" value="GAF-like_dom_sf"/>
</dbReference>
<dbReference type="InterPro" id="IPR000614">
    <property type="entry name" value="FRMsr_CS"/>
</dbReference>
<gene>
    <name evidence="1" type="ORF">EVJ58_g6626</name>
</gene>
<name>A0A4Y9Y948_9APHY</name>
<dbReference type="PANTHER" id="PTHR21021:SF15">
    <property type="entry name" value="FREE METHIONINE-R-SULFOXIDE REDUCTASE"/>
    <property type="match status" value="1"/>
</dbReference>
<dbReference type="AlphaFoldDB" id="A0A4Y9Y948"/>
<dbReference type="InterPro" id="IPR051330">
    <property type="entry name" value="Phosphatase_reg/MetRdx"/>
</dbReference>
<dbReference type="Gene3D" id="3.30.450.40">
    <property type="match status" value="1"/>
</dbReference>
<evidence type="ECO:0008006" key="3">
    <source>
        <dbReference type="Google" id="ProtNLM"/>
    </source>
</evidence>